<dbReference type="PANTHER" id="PTHR31346:SF4">
    <property type="entry name" value="MULTIPLE ORGANELLAR RNA EDITING FACTOR 8, CHLOROPLASTIC_MITOCHONDRIAL"/>
    <property type="match status" value="1"/>
</dbReference>
<comment type="caution">
    <text evidence="5">The sequence shown here is derived from an EMBL/GenBank/DDBJ whole genome shotgun (WGS) entry which is preliminary data.</text>
</comment>
<dbReference type="GO" id="GO:0006397">
    <property type="term" value="P:mRNA processing"/>
    <property type="evidence" value="ECO:0007669"/>
    <property type="project" value="UniProtKB-KW"/>
</dbReference>
<sequence>MATKLFTRSRLLSMPQRGLASLLSRSRYFSSAPASAPRYPPFLPSLLRYRLRPLSAASAEFHGRLAAASSARAFATRATYSSLNGQGPNRWREHWHCAIMMERSDDKAGEILPDDKAGEILDTCVKTLAGAVGGEEKARSRIYTVDTGPYYFAFGVNVSPKRAFKLADLPRVRWVVADAYLPPREGYGVGNNAKANERNGHDDQPRNFDRSMNFERRRENMQNRDFQARDMPPMHNQGMQSPPPQGNMPHQVWPVESPTEQLGGMPLHNHGGCPQATHA</sequence>
<reference evidence="5 6" key="1">
    <citation type="submission" date="2024-11" db="EMBL/GenBank/DDBJ databases">
        <title>Chromosome-level genome assembly of Eucalyptus globulus Labill. provides insights into its genome evolution.</title>
        <authorList>
            <person name="Li X."/>
        </authorList>
    </citation>
    <scope>NUCLEOTIDE SEQUENCE [LARGE SCALE GENOMIC DNA]</scope>
    <source>
        <strain evidence="5">CL2024</strain>
        <tissue evidence="5">Fresh tender leaves</tissue>
    </source>
</reference>
<organism evidence="5 6">
    <name type="scientific">Eucalyptus globulus</name>
    <name type="common">Tasmanian blue gum</name>
    <dbReference type="NCBI Taxonomy" id="34317"/>
    <lineage>
        <taxon>Eukaryota</taxon>
        <taxon>Viridiplantae</taxon>
        <taxon>Streptophyta</taxon>
        <taxon>Embryophyta</taxon>
        <taxon>Tracheophyta</taxon>
        <taxon>Spermatophyta</taxon>
        <taxon>Magnoliopsida</taxon>
        <taxon>eudicotyledons</taxon>
        <taxon>Gunneridae</taxon>
        <taxon>Pentapetalae</taxon>
        <taxon>rosids</taxon>
        <taxon>malvids</taxon>
        <taxon>Myrtales</taxon>
        <taxon>Myrtaceae</taxon>
        <taxon>Myrtoideae</taxon>
        <taxon>Eucalypteae</taxon>
        <taxon>Eucalyptus</taxon>
    </lineage>
</organism>
<feature type="region of interest" description="Disordered" evidence="3">
    <location>
        <begin position="227"/>
        <end position="279"/>
    </location>
</feature>
<evidence type="ECO:0000256" key="2">
    <source>
        <dbReference type="ARBA" id="ARBA00022946"/>
    </source>
</evidence>
<evidence type="ECO:0000313" key="6">
    <source>
        <dbReference type="Proteomes" id="UP001634007"/>
    </source>
</evidence>
<protein>
    <recommendedName>
        <fullName evidence="4">MORF/ORRM1/DAG-like MORF domain-containing protein</fullName>
    </recommendedName>
</protein>
<feature type="domain" description="MORF/ORRM1/DAG-like MORF" evidence="4">
    <location>
        <begin position="94"/>
        <end position="183"/>
    </location>
</feature>
<keyword evidence="1" id="KW-0507">mRNA processing</keyword>
<keyword evidence="6" id="KW-1185">Reference proteome</keyword>
<name>A0ABD3K2C6_EUCGL</name>
<dbReference type="PANTHER" id="PTHR31346">
    <property type="entry name" value="MULTIPLE ORGANELLAR RNA EDITING FACTOR 2, CHLOROPLASTIC-RELATED-RELATED"/>
    <property type="match status" value="1"/>
</dbReference>
<dbReference type="Pfam" id="PF21864">
    <property type="entry name" value="MORF_dom"/>
    <property type="match status" value="1"/>
</dbReference>
<evidence type="ECO:0000259" key="4">
    <source>
        <dbReference type="Pfam" id="PF21864"/>
    </source>
</evidence>
<accession>A0ABD3K2C6</accession>
<gene>
    <name evidence="5" type="ORF">ACJRO7_023243</name>
</gene>
<dbReference type="EMBL" id="JBJKBG010000006">
    <property type="protein sequence ID" value="KAL3733858.1"/>
    <property type="molecule type" value="Genomic_DNA"/>
</dbReference>
<proteinExistence type="predicted"/>
<feature type="compositionally biased region" description="Basic and acidic residues" evidence="3">
    <location>
        <begin position="195"/>
        <end position="214"/>
    </location>
</feature>
<evidence type="ECO:0000256" key="3">
    <source>
        <dbReference type="SAM" id="MobiDB-lite"/>
    </source>
</evidence>
<evidence type="ECO:0000313" key="5">
    <source>
        <dbReference type="EMBL" id="KAL3733858.1"/>
    </source>
</evidence>
<keyword evidence="2" id="KW-0809">Transit peptide</keyword>
<evidence type="ECO:0000256" key="1">
    <source>
        <dbReference type="ARBA" id="ARBA00022664"/>
    </source>
</evidence>
<dbReference type="Proteomes" id="UP001634007">
    <property type="component" value="Unassembled WGS sequence"/>
</dbReference>
<dbReference type="InterPro" id="IPR039206">
    <property type="entry name" value="MORF/ORRM1/DAG-like"/>
</dbReference>
<dbReference type="AlphaFoldDB" id="A0ABD3K2C6"/>
<dbReference type="InterPro" id="IPR054059">
    <property type="entry name" value="MORF/ORRM1/DAG-like_MORF"/>
</dbReference>
<feature type="region of interest" description="Disordered" evidence="3">
    <location>
        <begin position="187"/>
        <end position="214"/>
    </location>
</feature>